<feature type="non-terminal residue" evidence="3">
    <location>
        <position position="708"/>
    </location>
</feature>
<keyword evidence="4" id="KW-1185">Reference proteome</keyword>
<feature type="compositionally biased region" description="Polar residues" evidence="1">
    <location>
        <begin position="415"/>
        <end position="426"/>
    </location>
</feature>
<dbReference type="EMBL" id="OU963862">
    <property type="protein sequence ID" value="CAH0381196.1"/>
    <property type="molecule type" value="Genomic_DNA"/>
</dbReference>
<proteinExistence type="predicted"/>
<organism evidence="3 4">
    <name type="scientific">Bemisia tabaci</name>
    <name type="common">Sweetpotato whitefly</name>
    <name type="synonym">Aleurodes tabaci</name>
    <dbReference type="NCBI Taxonomy" id="7038"/>
    <lineage>
        <taxon>Eukaryota</taxon>
        <taxon>Metazoa</taxon>
        <taxon>Ecdysozoa</taxon>
        <taxon>Arthropoda</taxon>
        <taxon>Hexapoda</taxon>
        <taxon>Insecta</taxon>
        <taxon>Pterygota</taxon>
        <taxon>Neoptera</taxon>
        <taxon>Paraneoptera</taxon>
        <taxon>Hemiptera</taxon>
        <taxon>Sternorrhyncha</taxon>
        <taxon>Aleyrodoidea</taxon>
        <taxon>Aleyrodidae</taxon>
        <taxon>Aleyrodinae</taxon>
        <taxon>Bemisia</taxon>
    </lineage>
</organism>
<dbReference type="AlphaFoldDB" id="A0A9N9ZX14"/>
<feature type="compositionally biased region" description="Low complexity" evidence="1">
    <location>
        <begin position="402"/>
        <end position="414"/>
    </location>
</feature>
<reference evidence="3" key="1">
    <citation type="submission" date="2021-12" db="EMBL/GenBank/DDBJ databases">
        <authorList>
            <person name="King R."/>
        </authorList>
    </citation>
    <scope>NUCLEOTIDE SEQUENCE</scope>
</reference>
<feature type="region of interest" description="Disordered" evidence="1">
    <location>
        <begin position="372"/>
        <end position="432"/>
    </location>
</feature>
<dbReference type="Gene3D" id="3.10.100.10">
    <property type="entry name" value="Mannose-Binding Protein A, subunit A"/>
    <property type="match status" value="1"/>
</dbReference>
<dbReference type="InterPro" id="IPR016187">
    <property type="entry name" value="CTDL_fold"/>
</dbReference>
<dbReference type="SUPFAM" id="SSF56436">
    <property type="entry name" value="C-type lectin-like"/>
    <property type="match status" value="1"/>
</dbReference>
<feature type="region of interest" description="Disordered" evidence="1">
    <location>
        <begin position="655"/>
        <end position="685"/>
    </location>
</feature>
<dbReference type="CDD" id="cd00037">
    <property type="entry name" value="CLECT"/>
    <property type="match status" value="1"/>
</dbReference>
<sequence>VTVDSNIQFDAVRAFLKELDVSNNVWIGLRQAKPYGEFVWTDFKPLTNQEHWHEPITQSESTVCVASDPAADFRWHGFNCGGPEVASFICEIQVPDWAQRDGCLPTALPSLTVTYLPEQSAVELISDCGLDGSRRVICQGHRSREAVMKELSCESVTESPIDENAITAESEQTRHRRDTVQPSEATTVLAATILSVSTLSPSTKAATPKPTTRAGVTVKATELAQTNAKSPTAAAATVMTTTTATTTTTASATTAATLAHQKSVTMSATSGAPTVNRETTKSEKPSEATRTKAIDFSGSLDSTEDGHESSEAPQEMSIAEEPIKLRAQEVSPSLDLSEDQLKMENKSVEMDSPNSNSVQKVTESFTVLKGGSYWPTGDDQRSSIASEESIEDQRNLKAPIKNANNTTQEAANTTSRAATPKPSTTKGPHPDEIERRKAAILAHISATLPPKELKLAPWNPLPSVQEVESKTPILSTPSHLKEESHEIFAEKTSKKVKKTILGSKLNSFDATTPPPRHENSVQTTVSKYICKNLPPVLLYSKNSNEPEQVLTSGSIETYTTPEEHGKKLKNKLKLAQTKSHVETTSMRTETEGATNVAASTAKLETTQKVNTITTSSVPEVDPKTTVVFSSDAEVLNSMEMTTKLVVKDQLKLEATSTEPSMAAPTTERHHRGFLESTDDVPERPNRGRLLIHPQHHSFYPYFLNRVLG</sequence>
<dbReference type="Proteomes" id="UP001152759">
    <property type="component" value="Chromosome 1"/>
</dbReference>
<evidence type="ECO:0000313" key="4">
    <source>
        <dbReference type="Proteomes" id="UP001152759"/>
    </source>
</evidence>
<accession>A0A9N9ZX14</accession>
<protein>
    <recommendedName>
        <fullName evidence="2">C-type lectin domain-containing protein</fullName>
    </recommendedName>
</protein>
<evidence type="ECO:0000259" key="2">
    <source>
        <dbReference type="PROSITE" id="PS50041"/>
    </source>
</evidence>
<evidence type="ECO:0000313" key="3">
    <source>
        <dbReference type="EMBL" id="CAH0381196.1"/>
    </source>
</evidence>
<name>A0A9N9ZX14_BEMTA</name>
<feature type="compositionally biased region" description="Basic and acidic residues" evidence="1">
    <location>
        <begin position="278"/>
        <end position="293"/>
    </location>
</feature>
<dbReference type="PROSITE" id="PS50041">
    <property type="entry name" value="C_TYPE_LECTIN_2"/>
    <property type="match status" value="1"/>
</dbReference>
<dbReference type="Pfam" id="PF00059">
    <property type="entry name" value="Lectin_C"/>
    <property type="match status" value="1"/>
</dbReference>
<dbReference type="InterPro" id="IPR001304">
    <property type="entry name" value="C-type_lectin-like"/>
</dbReference>
<feature type="region of interest" description="Disordered" evidence="1">
    <location>
        <begin position="264"/>
        <end position="320"/>
    </location>
</feature>
<feature type="domain" description="C-type lectin" evidence="2">
    <location>
        <begin position="1"/>
        <end position="80"/>
    </location>
</feature>
<feature type="region of interest" description="Disordered" evidence="1">
    <location>
        <begin position="576"/>
        <end position="595"/>
    </location>
</feature>
<gene>
    <name evidence="3" type="ORF">BEMITA_LOCUS868</name>
</gene>
<evidence type="ECO:0000256" key="1">
    <source>
        <dbReference type="SAM" id="MobiDB-lite"/>
    </source>
</evidence>
<dbReference type="InterPro" id="IPR016186">
    <property type="entry name" value="C-type_lectin-like/link_sf"/>
</dbReference>
<feature type="compositionally biased region" description="Polar residues" evidence="1">
    <location>
        <begin position="264"/>
        <end position="277"/>
    </location>
</feature>